<evidence type="ECO:0000313" key="3">
    <source>
        <dbReference type="Proteomes" id="UP000272706"/>
    </source>
</evidence>
<dbReference type="Gene3D" id="3.40.630.30">
    <property type="match status" value="1"/>
</dbReference>
<comment type="caution">
    <text evidence="2">The sequence shown here is derived from an EMBL/GenBank/DDBJ whole genome shotgun (WGS) entry which is preliminary data.</text>
</comment>
<dbReference type="GO" id="GO:0016747">
    <property type="term" value="F:acyltransferase activity, transferring groups other than amino-acyl groups"/>
    <property type="evidence" value="ECO:0007669"/>
    <property type="project" value="InterPro"/>
</dbReference>
<protein>
    <submittedName>
        <fullName evidence="2">GNAT family N-acetyltransferase</fullName>
    </submittedName>
</protein>
<evidence type="ECO:0000313" key="2">
    <source>
        <dbReference type="EMBL" id="RJT37286.1"/>
    </source>
</evidence>
<proteinExistence type="predicted"/>
<dbReference type="CDD" id="cd04301">
    <property type="entry name" value="NAT_SF"/>
    <property type="match status" value="1"/>
</dbReference>
<name>A0A3A5KN26_9HYPH</name>
<organism evidence="2 3">
    <name type="scientific">Mesorhizobium waimense</name>
    <dbReference type="NCBI Taxonomy" id="1300307"/>
    <lineage>
        <taxon>Bacteria</taxon>
        <taxon>Pseudomonadati</taxon>
        <taxon>Pseudomonadota</taxon>
        <taxon>Alphaproteobacteria</taxon>
        <taxon>Hyphomicrobiales</taxon>
        <taxon>Phyllobacteriaceae</taxon>
        <taxon>Mesorhizobium</taxon>
    </lineage>
</organism>
<reference evidence="2 3" key="1">
    <citation type="submission" date="2018-09" db="EMBL/GenBank/DDBJ databases">
        <title>Mesorhizobium carmichaelinearum sp. nov. isolated from Carmichaelinea spp. root nodules in New Zealand.</title>
        <authorList>
            <person name="De Meyer S.E."/>
        </authorList>
    </citation>
    <scope>NUCLEOTIDE SEQUENCE [LARGE SCALE GENOMIC DNA]</scope>
    <source>
        <strain evidence="2 3">ICMP19557</strain>
    </source>
</reference>
<keyword evidence="2" id="KW-0808">Transferase</keyword>
<sequence>MSGYFGTKLQQRLQAEAEASIDFIRTTPGACQTGRTTGCDDPDQFGWELIDKILNRDGIFGFRMIPPGKVDELRSRLAKRGYRFDTWDVFVADQASALVASEAIVGRGLPDGFVDREKPTEPDGEYTAHIQALMAVSGVVPFSGSLLAGTLGPATTVVVGDETGAVAATAHGYLPHNPYSAYHRYAWGGLVAVAQSHRGRGLGAYINARMILNVFRNLHATHIYELVSASNMPSRRMVESCGLRPDPAVVCGAAMPGESARFTH</sequence>
<accession>A0A3A5KN26</accession>
<dbReference type="InterPro" id="IPR016181">
    <property type="entry name" value="Acyl_CoA_acyltransferase"/>
</dbReference>
<dbReference type="Pfam" id="PF00583">
    <property type="entry name" value="Acetyltransf_1"/>
    <property type="match status" value="1"/>
</dbReference>
<dbReference type="EMBL" id="QZWZ01000014">
    <property type="protein sequence ID" value="RJT37286.1"/>
    <property type="molecule type" value="Genomic_DNA"/>
</dbReference>
<dbReference type="InterPro" id="IPR000182">
    <property type="entry name" value="GNAT_dom"/>
</dbReference>
<gene>
    <name evidence="2" type="ORF">D3227_19095</name>
</gene>
<dbReference type="SUPFAM" id="SSF55729">
    <property type="entry name" value="Acyl-CoA N-acyltransferases (Nat)"/>
    <property type="match status" value="1"/>
</dbReference>
<evidence type="ECO:0000259" key="1">
    <source>
        <dbReference type="Pfam" id="PF00583"/>
    </source>
</evidence>
<dbReference type="AlphaFoldDB" id="A0A3A5KN26"/>
<keyword evidence="3" id="KW-1185">Reference proteome</keyword>
<dbReference type="Proteomes" id="UP000272706">
    <property type="component" value="Unassembled WGS sequence"/>
</dbReference>
<feature type="domain" description="N-acetyltransferase" evidence="1">
    <location>
        <begin position="154"/>
        <end position="242"/>
    </location>
</feature>